<evidence type="ECO:0000256" key="3">
    <source>
        <dbReference type="ARBA" id="ARBA00023125"/>
    </source>
</evidence>
<evidence type="ECO:0000313" key="6">
    <source>
        <dbReference type="EMBL" id="GAV22083.1"/>
    </source>
</evidence>
<dbReference type="GO" id="GO:0000976">
    <property type="term" value="F:transcription cis-regulatory region binding"/>
    <property type="evidence" value="ECO:0007669"/>
    <property type="project" value="TreeGrafter"/>
</dbReference>
<keyword evidence="7" id="KW-1185">Reference proteome</keyword>
<keyword evidence="4" id="KW-0804">Transcription</keyword>
<evidence type="ECO:0000259" key="5">
    <source>
        <dbReference type="PROSITE" id="PS50931"/>
    </source>
</evidence>
<dbReference type="RefSeq" id="WP_075858524.1">
    <property type="nucleotide sequence ID" value="NZ_BDJK01000009.1"/>
</dbReference>
<feature type="domain" description="HTH lysR-type" evidence="5">
    <location>
        <begin position="1"/>
        <end position="58"/>
    </location>
</feature>
<gene>
    <name evidence="6" type="ORF">cpu_05930</name>
</gene>
<dbReference type="InterPro" id="IPR005119">
    <property type="entry name" value="LysR_subst-bd"/>
</dbReference>
<accession>A0A1L8CT50</accession>
<proteinExistence type="inferred from homology"/>
<evidence type="ECO:0000256" key="1">
    <source>
        <dbReference type="ARBA" id="ARBA00009437"/>
    </source>
</evidence>
<dbReference type="Gene3D" id="3.40.190.290">
    <property type="match status" value="1"/>
</dbReference>
<dbReference type="Pfam" id="PF00126">
    <property type="entry name" value="HTH_1"/>
    <property type="match status" value="1"/>
</dbReference>
<dbReference type="Proteomes" id="UP000187485">
    <property type="component" value="Unassembled WGS sequence"/>
</dbReference>
<dbReference type="InterPro" id="IPR000847">
    <property type="entry name" value="LysR_HTH_N"/>
</dbReference>
<dbReference type="OrthoDB" id="9785745at2"/>
<dbReference type="Gene3D" id="1.10.10.10">
    <property type="entry name" value="Winged helix-like DNA-binding domain superfamily/Winged helix DNA-binding domain"/>
    <property type="match status" value="1"/>
</dbReference>
<dbReference type="CDD" id="cd08420">
    <property type="entry name" value="PBP2_CysL_like"/>
    <property type="match status" value="1"/>
</dbReference>
<dbReference type="GO" id="GO:0003700">
    <property type="term" value="F:DNA-binding transcription factor activity"/>
    <property type="evidence" value="ECO:0007669"/>
    <property type="project" value="InterPro"/>
</dbReference>
<evidence type="ECO:0000256" key="2">
    <source>
        <dbReference type="ARBA" id="ARBA00023015"/>
    </source>
</evidence>
<dbReference type="PRINTS" id="PR00039">
    <property type="entry name" value="HTHLYSR"/>
</dbReference>
<sequence>MNRNQLEIFRVVVEKKSFSEAARLLHISQPAISMHIQALEEYYGTKLLDRTTKRVTLTPAGEILYKYTLHLLSLMDKAQRDISQAAGIIKGKLVLGASLTIGGHVLPPLLSSFYRKHPEVNITMEVMNTEKVLERVTDLTLDLGFVEGEVTAGELHVEAVARDELVVVVAANHPLAGRGQISWEELATLPLIMREPGSGTRKVIEERLQAAGLNLQELKIVMELGSTEAIKGAVDAGLGAAILSRWTIQREIKWGIFKQLTIENLPMYREFYVVLNNRKFYSPAIQAFMQFCREQLS</sequence>
<dbReference type="EMBL" id="BDJK01000009">
    <property type="protein sequence ID" value="GAV22083.1"/>
    <property type="molecule type" value="Genomic_DNA"/>
</dbReference>
<reference evidence="7" key="1">
    <citation type="submission" date="2016-12" db="EMBL/GenBank/DDBJ databases">
        <title>Draft Genome Sequences od Carboxydothermus pertinax and islandicus, Hydrogenogenic Carboxydotrophic Bacteria.</title>
        <authorList>
            <person name="Fukuyama Y."/>
            <person name="Ohmae K."/>
            <person name="Yoneda Y."/>
            <person name="Yoshida T."/>
            <person name="Sako Y."/>
        </authorList>
    </citation>
    <scope>NUCLEOTIDE SEQUENCE [LARGE SCALE GENOMIC DNA]</scope>
    <source>
        <strain evidence="7">Ug1</strain>
    </source>
</reference>
<protein>
    <submittedName>
        <fullName evidence="6">LysR family transcriptional regulator</fullName>
    </submittedName>
</protein>
<dbReference type="SUPFAM" id="SSF46785">
    <property type="entry name" value="Winged helix' DNA-binding domain"/>
    <property type="match status" value="1"/>
</dbReference>
<dbReference type="InterPro" id="IPR047788">
    <property type="entry name" value="LysR-like_Sec_metab"/>
</dbReference>
<comment type="caution">
    <text evidence="6">The sequence shown here is derived from an EMBL/GenBank/DDBJ whole genome shotgun (WGS) entry which is preliminary data.</text>
</comment>
<dbReference type="InterPro" id="IPR036390">
    <property type="entry name" value="WH_DNA-bd_sf"/>
</dbReference>
<comment type="similarity">
    <text evidence="1">Belongs to the LysR transcriptional regulatory family.</text>
</comment>
<dbReference type="SUPFAM" id="SSF53850">
    <property type="entry name" value="Periplasmic binding protein-like II"/>
    <property type="match status" value="1"/>
</dbReference>
<dbReference type="FunFam" id="1.10.10.10:FF:000001">
    <property type="entry name" value="LysR family transcriptional regulator"/>
    <property type="match status" value="1"/>
</dbReference>
<name>A0A1L8CT50_9THEO</name>
<dbReference type="AlphaFoldDB" id="A0A1L8CT50"/>
<keyword evidence="2" id="KW-0805">Transcription regulation</keyword>
<organism evidence="6 7">
    <name type="scientific">Carboxydothermus pertinax</name>
    <dbReference type="NCBI Taxonomy" id="870242"/>
    <lineage>
        <taxon>Bacteria</taxon>
        <taxon>Bacillati</taxon>
        <taxon>Bacillota</taxon>
        <taxon>Clostridia</taxon>
        <taxon>Thermoanaerobacterales</taxon>
        <taxon>Thermoanaerobacteraceae</taxon>
        <taxon>Carboxydothermus</taxon>
    </lineage>
</organism>
<keyword evidence="3" id="KW-0238">DNA-binding</keyword>
<dbReference type="Pfam" id="PF03466">
    <property type="entry name" value="LysR_substrate"/>
    <property type="match status" value="1"/>
</dbReference>
<evidence type="ECO:0000256" key="4">
    <source>
        <dbReference type="ARBA" id="ARBA00023163"/>
    </source>
</evidence>
<dbReference type="STRING" id="870242.cpu_05930"/>
<dbReference type="PANTHER" id="PTHR30126:SF39">
    <property type="entry name" value="HTH-TYPE TRANSCRIPTIONAL REGULATOR CYSL"/>
    <property type="match status" value="1"/>
</dbReference>
<evidence type="ECO:0000313" key="7">
    <source>
        <dbReference type="Proteomes" id="UP000187485"/>
    </source>
</evidence>
<dbReference type="PROSITE" id="PS50931">
    <property type="entry name" value="HTH_LYSR"/>
    <property type="match status" value="1"/>
</dbReference>
<dbReference type="InterPro" id="IPR036388">
    <property type="entry name" value="WH-like_DNA-bd_sf"/>
</dbReference>
<dbReference type="PANTHER" id="PTHR30126">
    <property type="entry name" value="HTH-TYPE TRANSCRIPTIONAL REGULATOR"/>
    <property type="match status" value="1"/>
</dbReference>
<dbReference type="NCBIfam" id="NF040786">
    <property type="entry name" value="LysR_Sec_metab"/>
    <property type="match status" value="1"/>
</dbReference>